<dbReference type="Proteomes" id="UP001209730">
    <property type="component" value="Unassembled WGS sequence"/>
</dbReference>
<gene>
    <name evidence="2" type="ORF">OQJ68_03205</name>
</gene>
<keyword evidence="1" id="KW-0472">Membrane</keyword>
<feature type="transmembrane region" description="Helical" evidence="1">
    <location>
        <begin position="35"/>
        <end position="54"/>
    </location>
</feature>
<organism evidence="2 3">
    <name type="scientific">Microbulbifer thermotolerans</name>
    <dbReference type="NCBI Taxonomy" id="252514"/>
    <lineage>
        <taxon>Bacteria</taxon>
        <taxon>Pseudomonadati</taxon>
        <taxon>Pseudomonadota</taxon>
        <taxon>Gammaproteobacteria</taxon>
        <taxon>Cellvibrionales</taxon>
        <taxon>Microbulbiferaceae</taxon>
        <taxon>Microbulbifer</taxon>
    </lineage>
</organism>
<protein>
    <submittedName>
        <fullName evidence="2">Uncharacterized protein</fullName>
    </submittedName>
</protein>
<dbReference type="RefSeq" id="WP_266065722.1">
    <property type="nucleotide sequence ID" value="NZ_JAPHQB010000003.1"/>
</dbReference>
<dbReference type="EMBL" id="JAPHQB010000003">
    <property type="protein sequence ID" value="MCX2800785.1"/>
    <property type="molecule type" value="Genomic_DNA"/>
</dbReference>
<evidence type="ECO:0000313" key="3">
    <source>
        <dbReference type="Proteomes" id="UP001209730"/>
    </source>
</evidence>
<evidence type="ECO:0000313" key="2">
    <source>
        <dbReference type="EMBL" id="MCX2800785.1"/>
    </source>
</evidence>
<comment type="caution">
    <text evidence="2">The sequence shown here is derived from an EMBL/GenBank/DDBJ whole genome shotgun (WGS) entry which is preliminary data.</text>
</comment>
<name>A0AB35HUC6_MICTH</name>
<keyword evidence="1" id="KW-0812">Transmembrane</keyword>
<accession>A0AB35HUC6</accession>
<dbReference type="AlphaFoldDB" id="A0AB35HUC6"/>
<sequence length="85" mass="9708">MAVFICISLIWISTFLLSRIPPVERRNVLDKFLAGFLRCYLVILFVLVISTFHSNFSFERFLEALFAAIGLAFFCGLLEVNKGVE</sequence>
<keyword evidence="1" id="KW-1133">Transmembrane helix</keyword>
<evidence type="ECO:0000256" key="1">
    <source>
        <dbReference type="SAM" id="Phobius"/>
    </source>
</evidence>
<reference evidence="2" key="1">
    <citation type="submission" date="2022-11" db="EMBL/GenBank/DDBJ databases">
        <title>Chitin-degrading and fungicidal potential of chitinolytic bacterial strains from marine environment of the Pacific Ocean regions.</title>
        <authorList>
            <person name="Pentekhina I."/>
            <person name="Nedashkovskaya O."/>
            <person name="Seitkalieva A."/>
            <person name="Podvolotskaya A."/>
            <person name="Tekutyeva L."/>
            <person name="Balabanova L."/>
        </authorList>
    </citation>
    <scope>NUCLEOTIDE SEQUENCE</scope>
    <source>
        <strain evidence="2">KMM 6838</strain>
    </source>
</reference>
<feature type="transmembrane region" description="Helical" evidence="1">
    <location>
        <begin position="61"/>
        <end position="80"/>
    </location>
</feature>
<proteinExistence type="predicted"/>